<dbReference type="Gene3D" id="2.115.10.20">
    <property type="entry name" value="Glycosyl hydrolase domain, family 43"/>
    <property type="match status" value="1"/>
</dbReference>
<sequence length="419" mass="47406">MNPILPLKDHVPDVEAKVFSDGKVYLYGSFDLTGNTEYCSQDYYVFSSEDFLHFEKSELALTTRGGEIPFAVGALYAPDCVEKDGRYYLYFCTSDGGEGVAESLCAMGPFRNPFPVAGAHPSQIDPTVFVDDDGAAYYYWGQFALKGARLKENLHELEMDTYQDQILTEEEHGFHEGASICKRNGIYYLLYTDISRGRATCLSYATSRSPLGPFQKGGVVIDNTGCDPESWNNHGSLCEIQGQWYVFYHRSTHNSKFSRRVCVEPIFFEEDGSIREVEMTVNGQEERIESTRKLEASRASRLDGSVYVEASVQNGTYQEFLTGIHDQDWAEYRYLDFQGETLFCIEAGSWTYGGTVELHLDSPDGLMIGTVKIGATGGWNQHEVFTCPVRQVEGKRALYLKFRGDENRLMDVGRFWFEK</sequence>
<name>A0A9D1D1A8_9FIRM</name>
<keyword evidence="5" id="KW-0119">Carbohydrate metabolism</keyword>
<keyword evidence="6 8" id="KW-0326">Glycosidase</keyword>
<dbReference type="Pfam" id="PF04616">
    <property type="entry name" value="Glyco_hydro_43"/>
    <property type="match status" value="1"/>
</dbReference>
<dbReference type="SUPFAM" id="SSF49785">
    <property type="entry name" value="Galactose-binding domain-like"/>
    <property type="match status" value="1"/>
</dbReference>
<keyword evidence="3" id="KW-0732">Signal</keyword>
<dbReference type="PROSITE" id="PS51175">
    <property type="entry name" value="CBM6"/>
    <property type="match status" value="1"/>
</dbReference>
<dbReference type="Gene3D" id="2.60.120.260">
    <property type="entry name" value="Galactose-binding domain-like"/>
    <property type="match status" value="1"/>
</dbReference>
<dbReference type="InterPro" id="IPR008979">
    <property type="entry name" value="Galactose-bd-like_sf"/>
</dbReference>
<dbReference type="PANTHER" id="PTHR43772:SF2">
    <property type="entry name" value="PUTATIVE (AFU_ORTHOLOGUE AFUA_2G04480)-RELATED"/>
    <property type="match status" value="1"/>
</dbReference>
<keyword evidence="2" id="KW-0624">Polysaccharide degradation</keyword>
<dbReference type="AlphaFoldDB" id="A0A9D1D1A8"/>
<gene>
    <name evidence="10" type="ORF">IAB26_03155</name>
</gene>
<protein>
    <submittedName>
        <fullName evidence="10">Family 43 glycosylhydrolase</fullName>
    </submittedName>
</protein>
<evidence type="ECO:0000313" key="10">
    <source>
        <dbReference type="EMBL" id="HIQ95539.1"/>
    </source>
</evidence>
<feature type="domain" description="CBM6" evidence="9">
    <location>
        <begin position="292"/>
        <end position="418"/>
    </location>
</feature>
<reference evidence="10" key="1">
    <citation type="submission" date="2020-10" db="EMBL/GenBank/DDBJ databases">
        <authorList>
            <person name="Gilroy R."/>
        </authorList>
    </citation>
    <scope>NUCLEOTIDE SEQUENCE</scope>
    <source>
        <strain evidence="10">ChiSjej3B21-11622</strain>
    </source>
</reference>
<evidence type="ECO:0000256" key="5">
    <source>
        <dbReference type="ARBA" id="ARBA00023277"/>
    </source>
</evidence>
<proteinExistence type="inferred from homology"/>
<comment type="caution">
    <text evidence="10">The sequence shown here is derived from an EMBL/GenBank/DDBJ whole genome shotgun (WGS) entry which is preliminary data.</text>
</comment>
<keyword evidence="2" id="KW-0858">Xylan degradation</keyword>
<evidence type="ECO:0000256" key="8">
    <source>
        <dbReference type="RuleBase" id="RU361187"/>
    </source>
</evidence>
<evidence type="ECO:0000256" key="3">
    <source>
        <dbReference type="ARBA" id="ARBA00022729"/>
    </source>
</evidence>
<accession>A0A9D1D1A8</accession>
<dbReference type="CDD" id="cd04084">
    <property type="entry name" value="CBM6_xylanase-like"/>
    <property type="match status" value="1"/>
</dbReference>
<dbReference type="InterPro" id="IPR023296">
    <property type="entry name" value="Glyco_hydro_beta-prop_sf"/>
</dbReference>
<evidence type="ECO:0000256" key="7">
    <source>
        <dbReference type="PIRSR" id="PIRSR606710-2"/>
    </source>
</evidence>
<dbReference type="InterPro" id="IPR052176">
    <property type="entry name" value="Glycosyl_Hydrlase_43_Enz"/>
</dbReference>
<dbReference type="SMART" id="SM00606">
    <property type="entry name" value="CBD_IV"/>
    <property type="match status" value="1"/>
</dbReference>
<reference evidence="10" key="2">
    <citation type="journal article" date="2021" name="PeerJ">
        <title>Extensive microbial diversity within the chicken gut microbiome revealed by metagenomics and culture.</title>
        <authorList>
            <person name="Gilroy R."/>
            <person name="Ravi A."/>
            <person name="Getino M."/>
            <person name="Pursley I."/>
            <person name="Horton D.L."/>
            <person name="Alikhan N.F."/>
            <person name="Baker D."/>
            <person name="Gharbi K."/>
            <person name="Hall N."/>
            <person name="Watson M."/>
            <person name="Adriaenssens E.M."/>
            <person name="Foster-Nyarko E."/>
            <person name="Jarju S."/>
            <person name="Secka A."/>
            <person name="Antonio M."/>
            <person name="Oren A."/>
            <person name="Chaudhuri R.R."/>
            <person name="La Ragione R."/>
            <person name="Hildebrand F."/>
            <person name="Pallen M.J."/>
        </authorList>
    </citation>
    <scope>NUCLEOTIDE SEQUENCE</scope>
    <source>
        <strain evidence="10">ChiSjej3B21-11622</strain>
    </source>
</reference>
<dbReference type="GO" id="GO:0045493">
    <property type="term" value="P:xylan catabolic process"/>
    <property type="evidence" value="ECO:0007669"/>
    <property type="project" value="UniProtKB-KW"/>
</dbReference>
<dbReference type="Pfam" id="PF03422">
    <property type="entry name" value="CBM_6"/>
    <property type="match status" value="1"/>
</dbReference>
<dbReference type="SUPFAM" id="SSF75005">
    <property type="entry name" value="Arabinanase/levansucrase/invertase"/>
    <property type="match status" value="1"/>
</dbReference>
<dbReference type="EMBL" id="DVFT01000042">
    <property type="protein sequence ID" value="HIQ95539.1"/>
    <property type="molecule type" value="Genomic_DNA"/>
</dbReference>
<evidence type="ECO:0000313" key="11">
    <source>
        <dbReference type="Proteomes" id="UP000886886"/>
    </source>
</evidence>
<evidence type="ECO:0000256" key="4">
    <source>
        <dbReference type="ARBA" id="ARBA00022801"/>
    </source>
</evidence>
<organism evidence="10 11">
    <name type="scientific">Candidatus Limivivens merdigallinarum</name>
    <dbReference type="NCBI Taxonomy" id="2840859"/>
    <lineage>
        <taxon>Bacteria</taxon>
        <taxon>Bacillati</taxon>
        <taxon>Bacillota</taxon>
        <taxon>Clostridia</taxon>
        <taxon>Lachnospirales</taxon>
        <taxon>Lachnospiraceae</taxon>
        <taxon>Lachnospiraceae incertae sedis</taxon>
        <taxon>Candidatus Limivivens</taxon>
    </lineage>
</organism>
<feature type="site" description="Important for catalytic activity, responsible for pKa modulation of the active site Glu and correct orientation of both the proton donor and substrate" evidence="7">
    <location>
        <position position="125"/>
    </location>
</feature>
<dbReference type="GO" id="GO:0030246">
    <property type="term" value="F:carbohydrate binding"/>
    <property type="evidence" value="ECO:0007669"/>
    <property type="project" value="InterPro"/>
</dbReference>
<dbReference type="Proteomes" id="UP000886886">
    <property type="component" value="Unassembled WGS sequence"/>
</dbReference>
<dbReference type="InterPro" id="IPR006710">
    <property type="entry name" value="Glyco_hydro_43"/>
</dbReference>
<comment type="similarity">
    <text evidence="1 8">Belongs to the glycosyl hydrolase 43 family.</text>
</comment>
<evidence type="ECO:0000256" key="1">
    <source>
        <dbReference type="ARBA" id="ARBA00009865"/>
    </source>
</evidence>
<keyword evidence="4 8" id="KW-0378">Hydrolase</keyword>
<evidence type="ECO:0000256" key="2">
    <source>
        <dbReference type="ARBA" id="ARBA00022651"/>
    </source>
</evidence>
<dbReference type="InterPro" id="IPR005084">
    <property type="entry name" value="CBM6"/>
</dbReference>
<evidence type="ECO:0000256" key="6">
    <source>
        <dbReference type="ARBA" id="ARBA00023295"/>
    </source>
</evidence>
<dbReference type="PANTHER" id="PTHR43772">
    <property type="entry name" value="ENDO-1,4-BETA-XYLANASE"/>
    <property type="match status" value="1"/>
</dbReference>
<dbReference type="GO" id="GO:0004553">
    <property type="term" value="F:hydrolase activity, hydrolyzing O-glycosyl compounds"/>
    <property type="evidence" value="ECO:0007669"/>
    <property type="project" value="InterPro"/>
</dbReference>
<evidence type="ECO:0000259" key="9">
    <source>
        <dbReference type="PROSITE" id="PS51175"/>
    </source>
</evidence>
<dbReference type="InterPro" id="IPR006584">
    <property type="entry name" value="Cellulose-bd_IV"/>
</dbReference>
<dbReference type="CDD" id="cd18620">
    <property type="entry name" value="GH43_XylA-like"/>
    <property type="match status" value="1"/>
</dbReference>